<evidence type="ECO:0000313" key="6">
    <source>
        <dbReference type="EMBL" id="VYU00880.1"/>
    </source>
</evidence>
<dbReference type="InterPro" id="IPR009014">
    <property type="entry name" value="Transketo_C/PFOR_II"/>
</dbReference>
<name>A0A6N3B878_9CLOT</name>
<dbReference type="InterPro" id="IPR033248">
    <property type="entry name" value="Transketolase_C"/>
</dbReference>
<dbReference type="EMBL" id="CACRTV010000035">
    <property type="protein sequence ID" value="VYU00880.1"/>
    <property type="molecule type" value="Genomic_DNA"/>
</dbReference>
<dbReference type="Pfam" id="PF02779">
    <property type="entry name" value="Transket_pyr"/>
    <property type="match status" value="1"/>
</dbReference>
<feature type="domain" description="Transketolase-like pyrimidine-binding" evidence="5">
    <location>
        <begin position="5"/>
        <end position="171"/>
    </location>
</feature>
<evidence type="ECO:0000256" key="1">
    <source>
        <dbReference type="ARBA" id="ARBA00001964"/>
    </source>
</evidence>
<dbReference type="Pfam" id="PF02780">
    <property type="entry name" value="Transketolase_C"/>
    <property type="match status" value="1"/>
</dbReference>
<evidence type="ECO:0000256" key="2">
    <source>
        <dbReference type="ARBA" id="ARBA00007131"/>
    </source>
</evidence>
<gene>
    <name evidence="6" type="primary">dxs_2</name>
    <name evidence="6" type="ORF">CPLFYP93_01152</name>
</gene>
<dbReference type="Gene3D" id="3.40.50.970">
    <property type="match status" value="1"/>
</dbReference>
<dbReference type="InterPro" id="IPR029061">
    <property type="entry name" value="THDP-binding"/>
</dbReference>
<sequence length="314" mass="33329">MSKKIATREAYGKALAALANTNENVVVLDADLSKSTKTADFKAVAPEKFFNMGIAEGNMMGVAAGLSTCGKVPFVSTFAMFAAGRAFEQIRNSICYPKLNVKVCATHAGLTVGEDGASHQAIEDISLMRSVPNMVVINPADDIETEAAIKAVAEMEGPCYVRLGRMAVSRVNDEANYNFVIGKGITLSEGNDVAIIATGIMVEAALEAKEELAKEGINARVINIHTIKPIDEELIIKAAKETGVIVTAEEHSIIGGLGSAVAEVVSENCPVPVLRVGVKYTFGESGKPNELLEKYGLTSNDIVNKVKKALKLKK</sequence>
<proteinExistence type="inferred from homology"/>
<dbReference type="SUPFAM" id="SSF52922">
    <property type="entry name" value="TK C-terminal domain-like"/>
    <property type="match status" value="1"/>
</dbReference>
<comment type="similarity">
    <text evidence="2">Belongs to the transketolase family.</text>
</comment>
<dbReference type="RefSeq" id="WP_156560200.1">
    <property type="nucleotide sequence ID" value="NZ_CACRTV010000035.1"/>
</dbReference>
<reference evidence="6" key="1">
    <citation type="submission" date="2019-11" db="EMBL/GenBank/DDBJ databases">
        <authorList>
            <person name="Feng L."/>
        </authorList>
    </citation>
    <scope>NUCLEOTIDE SEQUENCE</scope>
    <source>
        <strain evidence="6">CParaputrificumLFYP93</strain>
    </source>
</reference>
<dbReference type="EC" id="2.2.1.7" evidence="6"/>
<evidence type="ECO:0000259" key="5">
    <source>
        <dbReference type="SMART" id="SM00861"/>
    </source>
</evidence>
<dbReference type="PROSITE" id="PS00802">
    <property type="entry name" value="TRANSKETOLASE_2"/>
    <property type="match status" value="1"/>
</dbReference>
<keyword evidence="3 6" id="KW-0808">Transferase</keyword>
<accession>A0A6N3B878</accession>
<protein>
    <submittedName>
        <fullName evidence="6">1-deoxy-D-xylulose-5-phosphate synthase</fullName>
        <ecNumber evidence="6">2.2.1.7</ecNumber>
    </submittedName>
</protein>
<evidence type="ECO:0000256" key="4">
    <source>
        <dbReference type="ARBA" id="ARBA00023052"/>
    </source>
</evidence>
<keyword evidence="4" id="KW-0786">Thiamine pyrophosphate</keyword>
<dbReference type="InterPro" id="IPR005475">
    <property type="entry name" value="Transketolase-like_Pyr-bd"/>
</dbReference>
<dbReference type="Gene3D" id="3.40.50.920">
    <property type="match status" value="1"/>
</dbReference>
<dbReference type="SUPFAM" id="SSF52518">
    <property type="entry name" value="Thiamin diphosphate-binding fold (THDP-binding)"/>
    <property type="match status" value="1"/>
</dbReference>
<dbReference type="SMART" id="SM00861">
    <property type="entry name" value="Transket_pyr"/>
    <property type="match status" value="1"/>
</dbReference>
<dbReference type="InterPro" id="IPR051157">
    <property type="entry name" value="PDH/Transketolase"/>
</dbReference>
<dbReference type="InterPro" id="IPR020826">
    <property type="entry name" value="Transketolase_BS"/>
</dbReference>
<dbReference type="PANTHER" id="PTHR43825:SF1">
    <property type="entry name" value="TRANSKETOLASE-LIKE PYRIMIDINE-BINDING DOMAIN-CONTAINING PROTEIN"/>
    <property type="match status" value="1"/>
</dbReference>
<dbReference type="FunFam" id="3.40.50.970:FF:000129">
    <property type="entry name" value="Transketolase"/>
    <property type="match status" value="1"/>
</dbReference>
<comment type="cofactor">
    <cofactor evidence="1">
        <name>thiamine diphosphate</name>
        <dbReference type="ChEBI" id="CHEBI:58937"/>
    </cofactor>
</comment>
<dbReference type="CDD" id="cd07033">
    <property type="entry name" value="TPP_PYR_DXS_TK_like"/>
    <property type="match status" value="1"/>
</dbReference>
<dbReference type="GO" id="GO:0008661">
    <property type="term" value="F:1-deoxy-D-xylulose-5-phosphate synthase activity"/>
    <property type="evidence" value="ECO:0007669"/>
    <property type="project" value="UniProtKB-EC"/>
</dbReference>
<dbReference type="AlphaFoldDB" id="A0A6N3B878"/>
<evidence type="ECO:0000256" key="3">
    <source>
        <dbReference type="ARBA" id="ARBA00022679"/>
    </source>
</evidence>
<dbReference type="PANTHER" id="PTHR43825">
    <property type="entry name" value="PYRUVATE DEHYDROGENASE E1 COMPONENT"/>
    <property type="match status" value="1"/>
</dbReference>
<organism evidence="6">
    <name type="scientific">Clostridium paraputrificum</name>
    <dbReference type="NCBI Taxonomy" id="29363"/>
    <lineage>
        <taxon>Bacteria</taxon>
        <taxon>Bacillati</taxon>
        <taxon>Bacillota</taxon>
        <taxon>Clostridia</taxon>
        <taxon>Eubacteriales</taxon>
        <taxon>Clostridiaceae</taxon>
        <taxon>Clostridium</taxon>
    </lineage>
</organism>